<feature type="compositionally biased region" description="Basic and acidic residues" evidence="1">
    <location>
        <begin position="249"/>
        <end position="273"/>
    </location>
</feature>
<name>A0ABD3NRG5_9STRA</name>
<evidence type="ECO:0008006" key="4">
    <source>
        <dbReference type="Google" id="ProtNLM"/>
    </source>
</evidence>
<accession>A0ABD3NRG5</accession>
<proteinExistence type="predicted"/>
<evidence type="ECO:0000313" key="2">
    <source>
        <dbReference type="EMBL" id="KAL3777899.1"/>
    </source>
</evidence>
<comment type="caution">
    <text evidence="2">The sequence shown here is derived from an EMBL/GenBank/DDBJ whole genome shotgun (WGS) entry which is preliminary data.</text>
</comment>
<evidence type="ECO:0000313" key="3">
    <source>
        <dbReference type="Proteomes" id="UP001530400"/>
    </source>
</evidence>
<dbReference type="EMBL" id="JALLPJ020001020">
    <property type="protein sequence ID" value="KAL3777899.1"/>
    <property type="molecule type" value="Genomic_DNA"/>
</dbReference>
<reference evidence="2 3" key="1">
    <citation type="submission" date="2024-10" db="EMBL/GenBank/DDBJ databases">
        <title>Updated reference genomes for cyclostephanoid diatoms.</title>
        <authorList>
            <person name="Roberts W.R."/>
            <person name="Alverson A.J."/>
        </authorList>
    </citation>
    <scope>NUCLEOTIDE SEQUENCE [LARGE SCALE GENOMIC DNA]</scope>
    <source>
        <strain evidence="2 3">AJA010-31</strain>
    </source>
</reference>
<feature type="region of interest" description="Disordered" evidence="1">
    <location>
        <begin position="178"/>
        <end position="273"/>
    </location>
</feature>
<gene>
    <name evidence="2" type="ORF">ACHAWO_008436</name>
</gene>
<dbReference type="AlphaFoldDB" id="A0ABD3NRG5"/>
<keyword evidence="3" id="KW-1185">Reference proteome</keyword>
<evidence type="ECO:0000256" key="1">
    <source>
        <dbReference type="SAM" id="MobiDB-lite"/>
    </source>
</evidence>
<sequence>MSKAAATPSSEVPTKINSSNTAAGEYLLERLRILLNRLQAAAEILHKWPEAGGDSAKIHNETATELIASIRKIVLAARTIERHINGSSQHETTTPAGIIPKEALEAFRKSLDTKCPIPLDLLDLLDVGAIFGMNPQIYARGLIKESMRQLSGLERRKRGLVMLADAIEAGMAKCDGDDIVTGSQKPEISKSEPSADTNAKEENETSVVKTKCDDGTVTDSQKPGVLKSEPTAATNVKEEDGKGIVTGDTNKRTRDETHDEEPVVKKERVHPSP</sequence>
<dbReference type="Proteomes" id="UP001530400">
    <property type="component" value="Unassembled WGS sequence"/>
</dbReference>
<protein>
    <recommendedName>
        <fullName evidence="4">Mediator complex subunit 10</fullName>
    </recommendedName>
</protein>
<organism evidence="2 3">
    <name type="scientific">Cyclotella atomus</name>
    <dbReference type="NCBI Taxonomy" id="382360"/>
    <lineage>
        <taxon>Eukaryota</taxon>
        <taxon>Sar</taxon>
        <taxon>Stramenopiles</taxon>
        <taxon>Ochrophyta</taxon>
        <taxon>Bacillariophyta</taxon>
        <taxon>Coscinodiscophyceae</taxon>
        <taxon>Thalassiosirophycidae</taxon>
        <taxon>Stephanodiscales</taxon>
        <taxon>Stephanodiscaceae</taxon>
        <taxon>Cyclotella</taxon>
    </lineage>
</organism>
<feature type="compositionally biased region" description="Polar residues" evidence="1">
    <location>
        <begin position="181"/>
        <end position="197"/>
    </location>
</feature>